<accession>A0ABS0XLA3</accession>
<feature type="region of interest" description="Disordered" evidence="1">
    <location>
        <begin position="331"/>
        <end position="352"/>
    </location>
</feature>
<gene>
    <name evidence="2" type="ORF">JAO74_01700</name>
</gene>
<dbReference type="Pfam" id="PF13641">
    <property type="entry name" value="Glyco_tranf_2_3"/>
    <property type="match status" value="1"/>
</dbReference>
<proteinExistence type="predicted"/>
<protein>
    <submittedName>
        <fullName evidence="2">Glycosyltransferase family 2 protein</fullName>
    </submittedName>
</protein>
<dbReference type="PANTHER" id="PTHR43179:SF7">
    <property type="entry name" value="RHAMNOSYLTRANSFERASE WBBL"/>
    <property type="match status" value="1"/>
</dbReference>
<comment type="caution">
    <text evidence="2">The sequence shown here is derived from an EMBL/GenBank/DDBJ whole genome shotgun (WGS) entry which is preliminary data.</text>
</comment>
<keyword evidence="3" id="KW-1185">Reference proteome</keyword>
<organism evidence="2 3">
    <name type="scientific">Sphingomonas mollis</name>
    <dbReference type="NCBI Taxonomy" id="2795726"/>
    <lineage>
        <taxon>Bacteria</taxon>
        <taxon>Pseudomonadati</taxon>
        <taxon>Pseudomonadota</taxon>
        <taxon>Alphaproteobacteria</taxon>
        <taxon>Sphingomonadales</taxon>
        <taxon>Sphingomonadaceae</taxon>
        <taxon>Sphingomonas</taxon>
    </lineage>
</organism>
<dbReference type="EMBL" id="JAELXS010000001">
    <property type="protein sequence ID" value="MBJ6120498.1"/>
    <property type="molecule type" value="Genomic_DNA"/>
</dbReference>
<reference evidence="3" key="1">
    <citation type="submission" date="2020-12" db="EMBL/GenBank/DDBJ databases">
        <title>Hymenobacter sp.</title>
        <authorList>
            <person name="Kim M.K."/>
        </authorList>
    </citation>
    <scope>NUCLEOTIDE SEQUENCE [LARGE SCALE GENOMIC DNA]</scope>
    <source>
        <strain evidence="3">BT553</strain>
    </source>
</reference>
<dbReference type="Gene3D" id="3.90.550.10">
    <property type="entry name" value="Spore Coat Polysaccharide Biosynthesis Protein SpsA, Chain A"/>
    <property type="match status" value="1"/>
</dbReference>
<name>A0ABS0XLA3_9SPHN</name>
<evidence type="ECO:0000256" key="1">
    <source>
        <dbReference type="SAM" id="MobiDB-lite"/>
    </source>
</evidence>
<dbReference type="InterPro" id="IPR029044">
    <property type="entry name" value="Nucleotide-diphossugar_trans"/>
</dbReference>
<evidence type="ECO:0000313" key="2">
    <source>
        <dbReference type="EMBL" id="MBJ6120498.1"/>
    </source>
</evidence>
<dbReference type="CDD" id="cd04186">
    <property type="entry name" value="GT_2_like_c"/>
    <property type="match status" value="1"/>
</dbReference>
<dbReference type="PANTHER" id="PTHR43179">
    <property type="entry name" value="RHAMNOSYLTRANSFERASE WBBL"/>
    <property type="match status" value="1"/>
</dbReference>
<evidence type="ECO:0000313" key="3">
    <source>
        <dbReference type="Proteomes" id="UP000640426"/>
    </source>
</evidence>
<dbReference type="RefSeq" id="WP_199034395.1">
    <property type="nucleotide sequence ID" value="NZ_JAELXS010000001.1"/>
</dbReference>
<sequence length="352" mass="38388">MTTLTLPRIIDRRVTAVIVNYRTPDLAMACLAALDRERRFLPGLDAILVDGGSDDGSAEKLADAVTADAFADWVTFLPLAFNGGFGWANNQAIRRALTRSDPPEFIYLVNPDAVIEEGALALLVATLVDAPKAASAGSLLLSPEGHPLGSAFRFPTVAREFLRGANTPLIERLVGSAPLVIETAETTEADWVTGASVLLRAEALRDCGLFDEGFFLYFEEVELMHRLATAGWRSLHCPASRVWHVGGAATGVVDGASAQRPLPDYWFRSRRRFFAKAYGPLQARLSGIAWLGGYAIWRLREIAGLGRDSAHAPGEWRDLIRNGVGPSSLDRETAIGRWDGPQDQLPHWKTRS</sequence>
<dbReference type="SUPFAM" id="SSF53448">
    <property type="entry name" value="Nucleotide-diphospho-sugar transferases"/>
    <property type="match status" value="1"/>
</dbReference>
<dbReference type="Proteomes" id="UP000640426">
    <property type="component" value="Unassembled WGS sequence"/>
</dbReference>